<evidence type="ECO:0000313" key="1">
    <source>
        <dbReference type="EMBL" id="CAK9006812.1"/>
    </source>
</evidence>
<protein>
    <submittedName>
        <fullName evidence="1">Uncharacterized protein</fullName>
    </submittedName>
</protein>
<keyword evidence="2" id="KW-1185">Reference proteome</keyword>
<accession>A0ABP0IXJ0</accession>
<dbReference type="Proteomes" id="UP001642484">
    <property type="component" value="Unassembled WGS sequence"/>
</dbReference>
<name>A0ABP0IXJ0_9DINO</name>
<gene>
    <name evidence="1" type="ORF">CCMP2556_LOCUS8580</name>
</gene>
<reference evidence="1 2" key="1">
    <citation type="submission" date="2024-02" db="EMBL/GenBank/DDBJ databases">
        <authorList>
            <person name="Chen Y."/>
            <person name="Shah S."/>
            <person name="Dougan E. K."/>
            <person name="Thang M."/>
            <person name="Chan C."/>
        </authorList>
    </citation>
    <scope>NUCLEOTIDE SEQUENCE [LARGE SCALE GENOMIC DNA]</scope>
</reference>
<proteinExistence type="predicted"/>
<sequence>MAELNCATEFHPDTGDGGIEAYLMDGRLAPIVIAFVSLLIHGLFRWCLIKRIGRELFENAYLDPNASLKDTVCKAYENIGITSSLVMTTVAGLLVEAHEITPQYFCVDPWRLMHARQTYVVLCTLCLIASILCVIFCLLNFNFLNSIPEDVAGELVEETYAHIGETMLLVVESYLLFSAAIAVWMAFTYGLVHFIITAIILLWNGARALNMWWELMRYDAKISDDDGADDDSVQEEGTSAAEMVIPVNVAGQVKRRSSLCSDDSADSNCKMCRLLQDFLAQHAQYQRAAGNVGSKATPSSDGPKKCSKRKSSRLTLTKPGRSTVFPKGASTSSM</sequence>
<comment type="caution">
    <text evidence="1">The sequence shown here is derived from an EMBL/GenBank/DDBJ whole genome shotgun (WGS) entry which is preliminary data.</text>
</comment>
<evidence type="ECO:0000313" key="2">
    <source>
        <dbReference type="Proteomes" id="UP001642484"/>
    </source>
</evidence>
<dbReference type="EMBL" id="CAXAMN010003903">
    <property type="protein sequence ID" value="CAK9006812.1"/>
    <property type="molecule type" value="Genomic_DNA"/>
</dbReference>
<organism evidence="1 2">
    <name type="scientific">Durusdinium trenchii</name>
    <dbReference type="NCBI Taxonomy" id="1381693"/>
    <lineage>
        <taxon>Eukaryota</taxon>
        <taxon>Sar</taxon>
        <taxon>Alveolata</taxon>
        <taxon>Dinophyceae</taxon>
        <taxon>Suessiales</taxon>
        <taxon>Symbiodiniaceae</taxon>
        <taxon>Durusdinium</taxon>
    </lineage>
</organism>